<protein>
    <submittedName>
        <fullName evidence="2">Uncharacterized protein</fullName>
    </submittedName>
</protein>
<evidence type="ECO:0000313" key="3">
    <source>
        <dbReference type="Proteomes" id="UP000765509"/>
    </source>
</evidence>
<keyword evidence="3" id="KW-1185">Reference proteome</keyword>
<accession>A0A9Q3PUN1</accession>
<sequence>MEGSAPSRKEGVKSRRSRSFSGFLGGYPGISQGPRSRLGEAEDAEGGESEKTEVEAAFAGAPEAPEVPNLALSNKFLVSQAEPKFSQVNEADDSIYVTAH</sequence>
<dbReference type="EMBL" id="AVOT02092947">
    <property type="protein sequence ID" value="MBW0573845.1"/>
    <property type="molecule type" value="Genomic_DNA"/>
</dbReference>
<comment type="caution">
    <text evidence="2">The sequence shown here is derived from an EMBL/GenBank/DDBJ whole genome shotgun (WGS) entry which is preliminary data.</text>
</comment>
<evidence type="ECO:0000256" key="1">
    <source>
        <dbReference type="SAM" id="MobiDB-lite"/>
    </source>
</evidence>
<name>A0A9Q3PUN1_9BASI</name>
<evidence type="ECO:0000313" key="2">
    <source>
        <dbReference type="EMBL" id="MBW0573845.1"/>
    </source>
</evidence>
<feature type="region of interest" description="Disordered" evidence="1">
    <location>
        <begin position="1"/>
        <end position="65"/>
    </location>
</feature>
<gene>
    <name evidence="2" type="ORF">O181_113560</name>
</gene>
<dbReference type="AlphaFoldDB" id="A0A9Q3PUN1"/>
<proteinExistence type="predicted"/>
<organism evidence="2 3">
    <name type="scientific">Austropuccinia psidii MF-1</name>
    <dbReference type="NCBI Taxonomy" id="1389203"/>
    <lineage>
        <taxon>Eukaryota</taxon>
        <taxon>Fungi</taxon>
        <taxon>Dikarya</taxon>
        <taxon>Basidiomycota</taxon>
        <taxon>Pucciniomycotina</taxon>
        <taxon>Pucciniomycetes</taxon>
        <taxon>Pucciniales</taxon>
        <taxon>Sphaerophragmiaceae</taxon>
        <taxon>Austropuccinia</taxon>
    </lineage>
</organism>
<dbReference type="Proteomes" id="UP000765509">
    <property type="component" value="Unassembled WGS sequence"/>
</dbReference>
<reference evidence="2" key="1">
    <citation type="submission" date="2021-03" db="EMBL/GenBank/DDBJ databases">
        <title>Draft genome sequence of rust myrtle Austropuccinia psidii MF-1, a brazilian biotype.</title>
        <authorList>
            <person name="Quecine M.C."/>
            <person name="Pachon D.M.R."/>
            <person name="Bonatelli M.L."/>
            <person name="Correr F.H."/>
            <person name="Franceschini L.M."/>
            <person name="Leite T.F."/>
            <person name="Margarido G.R.A."/>
            <person name="Almeida C.A."/>
            <person name="Ferrarezi J.A."/>
            <person name="Labate C.A."/>
        </authorList>
    </citation>
    <scope>NUCLEOTIDE SEQUENCE</scope>
    <source>
        <strain evidence="2">MF-1</strain>
    </source>
</reference>
<feature type="compositionally biased region" description="Low complexity" evidence="1">
    <location>
        <begin position="55"/>
        <end position="65"/>
    </location>
</feature>